<comment type="caution">
    <text evidence="1">The sequence shown here is derived from an EMBL/GenBank/DDBJ whole genome shotgun (WGS) entry which is preliminary data.</text>
</comment>
<reference evidence="1" key="1">
    <citation type="journal article" date="2023" name="Science">
        <title>Genome structures resolve the early diversification of teleost fishes.</title>
        <authorList>
            <person name="Parey E."/>
            <person name="Louis A."/>
            <person name="Montfort J."/>
            <person name="Bouchez O."/>
            <person name="Roques C."/>
            <person name="Iampietro C."/>
            <person name="Lluch J."/>
            <person name="Castinel A."/>
            <person name="Donnadieu C."/>
            <person name="Desvignes T."/>
            <person name="Floi Bucao C."/>
            <person name="Jouanno E."/>
            <person name="Wen M."/>
            <person name="Mejri S."/>
            <person name="Dirks R."/>
            <person name="Jansen H."/>
            <person name="Henkel C."/>
            <person name="Chen W.J."/>
            <person name="Zahm M."/>
            <person name="Cabau C."/>
            <person name="Klopp C."/>
            <person name="Thompson A.W."/>
            <person name="Robinson-Rechavi M."/>
            <person name="Braasch I."/>
            <person name="Lecointre G."/>
            <person name="Bobe J."/>
            <person name="Postlethwait J.H."/>
            <person name="Berthelot C."/>
            <person name="Roest Crollius H."/>
            <person name="Guiguen Y."/>
        </authorList>
    </citation>
    <scope>NUCLEOTIDE SEQUENCE</scope>
    <source>
        <strain evidence="1">NC1722</strain>
    </source>
</reference>
<sequence length="98" mass="11200">MQVSRWDTWQLLIPSLTCDNRAGNRSLPGQEPMARRSRCAIRQISPHFSTSVKTEALDVWPDNRRPGFRSSLCLICGSLRTSCYLQRKSCGCRRDLLS</sequence>
<evidence type="ECO:0000313" key="1">
    <source>
        <dbReference type="EMBL" id="KAJ8411472.1"/>
    </source>
</evidence>
<protein>
    <submittedName>
        <fullName evidence="1">Uncharacterized protein</fullName>
    </submittedName>
</protein>
<proteinExistence type="predicted"/>
<dbReference type="Proteomes" id="UP001221898">
    <property type="component" value="Unassembled WGS sequence"/>
</dbReference>
<gene>
    <name evidence="1" type="ORF">AAFF_G00162800</name>
</gene>
<dbReference type="EMBL" id="JAINUG010000022">
    <property type="protein sequence ID" value="KAJ8411472.1"/>
    <property type="molecule type" value="Genomic_DNA"/>
</dbReference>
<name>A0AAD7T0E0_9TELE</name>
<evidence type="ECO:0000313" key="2">
    <source>
        <dbReference type="Proteomes" id="UP001221898"/>
    </source>
</evidence>
<organism evidence="1 2">
    <name type="scientific">Aldrovandia affinis</name>
    <dbReference type="NCBI Taxonomy" id="143900"/>
    <lineage>
        <taxon>Eukaryota</taxon>
        <taxon>Metazoa</taxon>
        <taxon>Chordata</taxon>
        <taxon>Craniata</taxon>
        <taxon>Vertebrata</taxon>
        <taxon>Euteleostomi</taxon>
        <taxon>Actinopterygii</taxon>
        <taxon>Neopterygii</taxon>
        <taxon>Teleostei</taxon>
        <taxon>Notacanthiformes</taxon>
        <taxon>Halosauridae</taxon>
        <taxon>Aldrovandia</taxon>
    </lineage>
</organism>
<accession>A0AAD7T0E0</accession>
<keyword evidence="2" id="KW-1185">Reference proteome</keyword>
<dbReference type="AlphaFoldDB" id="A0AAD7T0E0"/>